<dbReference type="InterPro" id="IPR023333">
    <property type="entry name" value="Proteasome_suB-type"/>
</dbReference>
<dbReference type="InterPro" id="IPR029055">
    <property type="entry name" value="Ntn_hydrolases_N"/>
</dbReference>
<dbReference type="PANTHER" id="PTHR32194">
    <property type="entry name" value="METALLOPROTEASE TLDD"/>
    <property type="match status" value="1"/>
</dbReference>
<dbReference type="InterPro" id="IPR001353">
    <property type="entry name" value="Proteasome_sua/b"/>
</dbReference>
<evidence type="ECO:0000256" key="6">
    <source>
        <dbReference type="ARBA" id="ARBA00022698"/>
    </source>
</evidence>
<comment type="caution">
    <text evidence="10">The sequence shown here is derived from an EMBL/GenBank/DDBJ whole genome shotgun (WGS) entry which is preliminary data.</text>
</comment>
<sequence>MQRAFQLTNNFKTCDEFDVNEPVMTGTTIVAIAFENGVILAADSRTSMGTYVANRVTNKLWEITDRIYCCRSGRAAHTQAVAKFAGQYVKRFAVFDDREPLVKDAANFTSKIISENPLVASLIIAGYDDQEKGSVYSVNIGGTVLKRDWAIGGSGSIFLYGYLDTLYRENMTFEEKLALARQMIKIAIRRDNHSGGCARIAIIRKEGVEKIFVPGNEL</sequence>
<proteinExistence type="predicted"/>
<accession>A0A0R0M474</accession>
<dbReference type="OrthoDB" id="7854943at2759"/>
<dbReference type="PANTHER" id="PTHR32194:SF0">
    <property type="entry name" value="ATP-DEPENDENT PROTEASE SUBUNIT HSLV"/>
    <property type="match status" value="1"/>
</dbReference>
<keyword evidence="6" id="KW-0888">Threonine protease</keyword>
<dbReference type="SUPFAM" id="SSF56235">
    <property type="entry name" value="N-terminal nucleophile aminohydrolases (Ntn hydrolases)"/>
    <property type="match status" value="1"/>
</dbReference>
<dbReference type="InterPro" id="IPR000243">
    <property type="entry name" value="Pept_T1A_subB"/>
</dbReference>
<dbReference type="PRINTS" id="PR00141">
    <property type="entry name" value="PROTEASOME"/>
</dbReference>
<keyword evidence="5" id="KW-0645">Protease</keyword>
<evidence type="ECO:0000256" key="9">
    <source>
        <dbReference type="PIRSR" id="PIRSR600243-1"/>
    </source>
</evidence>
<dbReference type="GO" id="GO:0043161">
    <property type="term" value="P:proteasome-mediated ubiquitin-dependent protein catabolic process"/>
    <property type="evidence" value="ECO:0007669"/>
    <property type="project" value="EnsemblFungi"/>
</dbReference>
<gene>
    <name evidence="10" type="ORF">M153_5170002850</name>
</gene>
<keyword evidence="8 10" id="KW-0647">Proteasome</keyword>
<evidence type="ECO:0000256" key="1">
    <source>
        <dbReference type="ARBA" id="ARBA00001198"/>
    </source>
</evidence>
<evidence type="ECO:0000313" key="10">
    <source>
        <dbReference type="EMBL" id="KRH93857.1"/>
    </source>
</evidence>
<dbReference type="EMBL" id="LGUB01000195">
    <property type="protein sequence ID" value="KRH93857.1"/>
    <property type="molecule type" value="Genomic_DNA"/>
</dbReference>
<dbReference type="GO" id="GO:0005634">
    <property type="term" value="C:nucleus"/>
    <property type="evidence" value="ECO:0007669"/>
    <property type="project" value="UniProtKB-SubCell"/>
</dbReference>
<dbReference type="Gene3D" id="3.60.20.10">
    <property type="entry name" value="Glutamine Phosphoribosylpyrophosphate, subunit 1, domain 1"/>
    <property type="match status" value="1"/>
</dbReference>
<evidence type="ECO:0000256" key="3">
    <source>
        <dbReference type="ARBA" id="ARBA00012039"/>
    </source>
</evidence>
<evidence type="ECO:0000313" key="11">
    <source>
        <dbReference type="Proteomes" id="UP000051530"/>
    </source>
</evidence>
<dbReference type="AlphaFoldDB" id="A0A0R0M474"/>
<evidence type="ECO:0000256" key="4">
    <source>
        <dbReference type="ARBA" id="ARBA00022490"/>
    </source>
</evidence>
<evidence type="ECO:0000256" key="7">
    <source>
        <dbReference type="ARBA" id="ARBA00022801"/>
    </source>
</evidence>
<dbReference type="EC" id="3.4.25.1" evidence="3"/>
<reference evidence="10 11" key="1">
    <citation type="submission" date="2015-07" db="EMBL/GenBank/DDBJ databases">
        <title>The genome of Pseudoloma neurophilia, a relevant intracellular parasite of the zebrafish.</title>
        <authorList>
            <person name="Ndikumana S."/>
            <person name="Pelin A."/>
            <person name="Sanders J."/>
            <person name="Corradi N."/>
        </authorList>
    </citation>
    <scope>NUCLEOTIDE SEQUENCE [LARGE SCALE GENOMIC DNA]</scope>
    <source>
        <strain evidence="10 11">MK1</strain>
    </source>
</reference>
<dbReference type="GO" id="GO:0010499">
    <property type="term" value="P:proteasomal ubiquitin-independent protein catabolic process"/>
    <property type="evidence" value="ECO:0007669"/>
    <property type="project" value="EnsemblFungi"/>
</dbReference>
<evidence type="ECO:0000256" key="5">
    <source>
        <dbReference type="ARBA" id="ARBA00022670"/>
    </source>
</evidence>
<dbReference type="VEuPathDB" id="MicrosporidiaDB:M153_5170002850"/>
<dbReference type="PROSITE" id="PS51476">
    <property type="entry name" value="PROTEASOME_BETA_2"/>
    <property type="match status" value="1"/>
</dbReference>
<dbReference type="GO" id="GO:0004298">
    <property type="term" value="F:threonine-type endopeptidase activity"/>
    <property type="evidence" value="ECO:0007669"/>
    <property type="project" value="UniProtKB-KW"/>
</dbReference>
<comment type="catalytic activity">
    <reaction evidence="1">
        <text>Cleavage of peptide bonds with very broad specificity.</text>
        <dbReference type="EC" id="3.4.25.1"/>
    </reaction>
</comment>
<feature type="active site" description="Nucleophile" evidence="9">
    <location>
        <position position="27"/>
    </location>
</feature>
<name>A0A0R0M474_9MICR</name>
<evidence type="ECO:0000256" key="2">
    <source>
        <dbReference type="ARBA" id="ARBA00004123"/>
    </source>
</evidence>
<dbReference type="GO" id="GO:0034515">
    <property type="term" value="C:proteasome storage granule"/>
    <property type="evidence" value="ECO:0007669"/>
    <property type="project" value="EnsemblFungi"/>
</dbReference>
<organism evidence="10 11">
    <name type="scientific">Pseudoloma neurophilia</name>
    <dbReference type="NCBI Taxonomy" id="146866"/>
    <lineage>
        <taxon>Eukaryota</taxon>
        <taxon>Fungi</taxon>
        <taxon>Fungi incertae sedis</taxon>
        <taxon>Microsporidia</taxon>
        <taxon>Pseudoloma</taxon>
    </lineage>
</organism>
<protein>
    <recommendedName>
        <fullName evidence="3">proteasome endopeptidase complex</fullName>
        <ecNumber evidence="3">3.4.25.1</ecNumber>
    </recommendedName>
</protein>
<keyword evidence="4" id="KW-0963">Cytoplasm</keyword>
<evidence type="ECO:0000256" key="8">
    <source>
        <dbReference type="ARBA" id="ARBA00022942"/>
    </source>
</evidence>
<dbReference type="Proteomes" id="UP000051530">
    <property type="component" value="Unassembled WGS sequence"/>
</dbReference>
<dbReference type="GO" id="GO:0019774">
    <property type="term" value="C:proteasome core complex, beta-subunit complex"/>
    <property type="evidence" value="ECO:0007669"/>
    <property type="project" value="EnsemblFungi"/>
</dbReference>
<dbReference type="Pfam" id="PF00227">
    <property type="entry name" value="Proteasome"/>
    <property type="match status" value="1"/>
</dbReference>
<keyword evidence="11" id="KW-1185">Reference proteome</keyword>
<keyword evidence="7" id="KW-0378">Hydrolase</keyword>
<comment type="subcellular location">
    <subcellularLocation>
        <location evidence="2">Nucleus</location>
    </subcellularLocation>
</comment>